<dbReference type="Gene3D" id="1.10.8.10">
    <property type="entry name" value="DNA helicase RuvA subunit, C-terminal domain"/>
    <property type="match status" value="1"/>
</dbReference>
<dbReference type="GO" id="GO:0005524">
    <property type="term" value="F:ATP binding"/>
    <property type="evidence" value="ECO:0007669"/>
    <property type="project" value="InterPro"/>
</dbReference>
<dbReference type="SMART" id="SM00165">
    <property type="entry name" value="UBA"/>
    <property type="match status" value="1"/>
</dbReference>
<evidence type="ECO:0000259" key="2">
    <source>
        <dbReference type="PROSITE" id="PS50030"/>
    </source>
</evidence>
<dbReference type="GO" id="GO:0000731">
    <property type="term" value="P:DNA synthesis involved in DNA repair"/>
    <property type="evidence" value="ECO:0007669"/>
    <property type="project" value="TreeGrafter"/>
</dbReference>
<feature type="non-terminal residue" evidence="3">
    <location>
        <position position="291"/>
    </location>
</feature>
<protein>
    <recommendedName>
        <fullName evidence="2">UBA domain-containing protein</fullName>
    </recommendedName>
</protein>
<feature type="region of interest" description="Disordered" evidence="1">
    <location>
        <begin position="58"/>
        <end position="78"/>
    </location>
</feature>
<dbReference type="PROSITE" id="PS50030">
    <property type="entry name" value="UBA"/>
    <property type="match status" value="1"/>
</dbReference>
<accession>A0A7J6EVF7</accession>
<gene>
    <name evidence="3" type="ORF">G4B88_015293</name>
</gene>
<dbReference type="InterPro" id="IPR009060">
    <property type="entry name" value="UBA-like_sf"/>
</dbReference>
<dbReference type="GO" id="GO:0016887">
    <property type="term" value="F:ATP hydrolysis activity"/>
    <property type="evidence" value="ECO:0007669"/>
    <property type="project" value="InterPro"/>
</dbReference>
<dbReference type="PANTHER" id="PTHR13779">
    <property type="entry name" value="WERNER HELICASE-INTERACTING PROTEIN 1 FAMILY MEMBER"/>
    <property type="match status" value="1"/>
</dbReference>
<dbReference type="GO" id="GO:0017116">
    <property type="term" value="F:single-stranded DNA helicase activity"/>
    <property type="evidence" value="ECO:0007669"/>
    <property type="project" value="TreeGrafter"/>
</dbReference>
<dbReference type="Proteomes" id="UP000583929">
    <property type="component" value="Unassembled WGS sequence"/>
</dbReference>
<dbReference type="InterPro" id="IPR027417">
    <property type="entry name" value="P-loop_NTPase"/>
</dbReference>
<comment type="caution">
    <text evidence="3">The sequence shown here is derived from an EMBL/GenBank/DDBJ whole genome shotgun (WGS) entry which is preliminary data.</text>
</comment>
<dbReference type="EMBL" id="JAATIQ010000326">
    <property type="protein sequence ID" value="KAF4361670.1"/>
    <property type="molecule type" value="Genomic_DNA"/>
</dbReference>
<dbReference type="InterPro" id="IPR003959">
    <property type="entry name" value="ATPase_AAA_core"/>
</dbReference>
<proteinExistence type="predicted"/>
<dbReference type="SUPFAM" id="SSF46934">
    <property type="entry name" value="UBA-like"/>
    <property type="match status" value="1"/>
</dbReference>
<feature type="domain" description="UBA" evidence="2">
    <location>
        <begin position="1"/>
        <end position="39"/>
    </location>
</feature>
<evidence type="ECO:0000313" key="4">
    <source>
        <dbReference type="Proteomes" id="UP000583929"/>
    </source>
</evidence>
<sequence>MTEKERLVSMGFSEDLAAQALSATGGSSPTKAVEWILNHKTIPSSNDSSFAPPIQPKLHRFFNSKPDDAPSSTPIQDDLLPLSKRLKSTLTHATTATATATTNTTPPPLLTSPSTTECALAPSTTSSAKTTYSPPTPSFAPPSTATDVRDAIDEARRSKTKNKRIVLFVEEVHRFNKAQQDSFLPIIEDGSIVFIGATTENPSFHIITPLLSRCTTLVLHALEPNHSAQLLRWAADDSRVGLTASIGMRPVQVEDDVIHFVSANCDGDARVALNALEISATTAASRAALQL</sequence>
<name>A0A7J6EVF7_CANSA</name>
<dbReference type="GO" id="GO:0006261">
    <property type="term" value="P:DNA-templated DNA replication"/>
    <property type="evidence" value="ECO:0007669"/>
    <property type="project" value="TreeGrafter"/>
</dbReference>
<feature type="compositionally biased region" description="Low complexity" evidence="1">
    <location>
        <begin position="94"/>
        <end position="104"/>
    </location>
</feature>
<evidence type="ECO:0000313" key="3">
    <source>
        <dbReference type="EMBL" id="KAF4361670.1"/>
    </source>
</evidence>
<dbReference type="CDD" id="cd18139">
    <property type="entry name" value="HLD_clamp_RarA"/>
    <property type="match status" value="1"/>
</dbReference>
<dbReference type="Pfam" id="PF22562">
    <property type="entry name" value="UBA_7"/>
    <property type="match status" value="1"/>
</dbReference>
<reference evidence="3 4" key="1">
    <citation type="journal article" date="2020" name="bioRxiv">
        <title>Sequence and annotation of 42 cannabis genomes reveals extensive copy number variation in cannabinoid synthesis and pathogen resistance genes.</title>
        <authorList>
            <person name="Mckernan K.J."/>
            <person name="Helbert Y."/>
            <person name="Kane L.T."/>
            <person name="Ebling H."/>
            <person name="Zhang L."/>
            <person name="Liu B."/>
            <person name="Eaton Z."/>
            <person name="Mclaughlin S."/>
            <person name="Kingan S."/>
            <person name="Baybayan P."/>
            <person name="Concepcion G."/>
            <person name="Jordan M."/>
            <person name="Riva A."/>
            <person name="Barbazuk W."/>
            <person name="Harkins T."/>
        </authorList>
    </citation>
    <scope>NUCLEOTIDE SEQUENCE [LARGE SCALE GENOMIC DNA]</scope>
    <source>
        <strain evidence="4">cv. Jamaican Lion 4</strain>
        <tissue evidence="3">Leaf</tissue>
    </source>
</reference>
<organism evidence="3 4">
    <name type="scientific">Cannabis sativa</name>
    <name type="common">Hemp</name>
    <name type="synonym">Marijuana</name>
    <dbReference type="NCBI Taxonomy" id="3483"/>
    <lineage>
        <taxon>Eukaryota</taxon>
        <taxon>Viridiplantae</taxon>
        <taxon>Streptophyta</taxon>
        <taxon>Embryophyta</taxon>
        <taxon>Tracheophyta</taxon>
        <taxon>Spermatophyta</taxon>
        <taxon>Magnoliopsida</taxon>
        <taxon>eudicotyledons</taxon>
        <taxon>Gunneridae</taxon>
        <taxon>Pentapetalae</taxon>
        <taxon>rosids</taxon>
        <taxon>fabids</taxon>
        <taxon>Rosales</taxon>
        <taxon>Cannabaceae</taxon>
        <taxon>Cannabis</taxon>
    </lineage>
</organism>
<dbReference type="SUPFAM" id="SSF52540">
    <property type="entry name" value="P-loop containing nucleoside triphosphate hydrolases"/>
    <property type="match status" value="1"/>
</dbReference>
<keyword evidence="4" id="KW-1185">Reference proteome</keyword>
<dbReference type="InterPro" id="IPR015940">
    <property type="entry name" value="UBA"/>
</dbReference>
<dbReference type="GO" id="GO:0005634">
    <property type="term" value="C:nucleus"/>
    <property type="evidence" value="ECO:0007669"/>
    <property type="project" value="TreeGrafter"/>
</dbReference>
<dbReference type="InterPro" id="IPR051314">
    <property type="entry name" value="AAA_ATPase_RarA/MGS1/WRNIP1"/>
</dbReference>
<dbReference type="Pfam" id="PF00004">
    <property type="entry name" value="AAA"/>
    <property type="match status" value="1"/>
</dbReference>
<feature type="region of interest" description="Disordered" evidence="1">
    <location>
        <begin position="94"/>
        <end position="146"/>
    </location>
</feature>
<evidence type="ECO:0000256" key="1">
    <source>
        <dbReference type="SAM" id="MobiDB-lite"/>
    </source>
</evidence>
<dbReference type="Gene3D" id="3.40.50.300">
    <property type="entry name" value="P-loop containing nucleotide triphosphate hydrolases"/>
    <property type="match status" value="1"/>
</dbReference>
<dbReference type="GO" id="GO:0008047">
    <property type="term" value="F:enzyme activator activity"/>
    <property type="evidence" value="ECO:0007669"/>
    <property type="project" value="TreeGrafter"/>
</dbReference>
<dbReference type="Gene3D" id="1.10.8.60">
    <property type="match status" value="1"/>
</dbReference>
<dbReference type="AlphaFoldDB" id="A0A7J6EVF7"/>
<dbReference type="FunFam" id="1.10.8.60:FF:000195">
    <property type="entry name" value="AAA-type ATPase family protein"/>
    <property type="match status" value="1"/>
</dbReference>
<dbReference type="PANTHER" id="PTHR13779:SF7">
    <property type="entry name" value="ATPASE WRNIP1"/>
    <property type="match status" value="1"/>
</dbReference>